<keyword evidence="1" id="KW-0678">Repressor</keyword>
<evidence type="ECO:0000256" key="2">
    <source>
        <dbReference type="ARBA" id="ARBA00022795"/>
    </source>
</evidence>
<keyword evidence="3" id="KW-0694">RNA-binding</keyword>
<evidence type="ECO:0000313" key="5">
    <source>
        <dbReference type="Proteomes" id="UP000672602"/>
    </source>
</evidence>
<accession>A0A8J7RX17</accession>
<dbReference type="GO" id="GO:0044781">
    <property type="term" value="P:bacterial-type flagellum organization"/>
    <property type="evidence" value="ECO:0007669"/>
    <property type="project" value="UniProtKB-KW"/>
</dbReference>
<name>A0A8J7RX17_9PROT</name>
<dbReference type="EMBL" id="JAGMWN010000001">
    <property type="protein sequence ID" value="MBP5856100.1"/>
    <property type="molecule type" value="Genomic_DNA"/>
</dbReference>
<proteinExistence type="predicted"/>
<gene>
    <name evidence="4" type="ORF">KAJ83_03705</name>
</gene>
<sequence>MPLRIKLPAKERIIVNGAVIENAGDATTIVLHNRADVLRRKEVMSEGEATTPARRVYYALQCAYMFDEERPRYAEHARQFLHQYIEAAPSAAEIAARIEGMIDAGKLYNALRATQDLVDHETERMSSIGAGSTGTPDDG</sequence>
<keyword evidence="5" id="KW-1185">Reference proteome</keyword>
<dbReference type="Proteomes" id="UP000672602">
    <property type="component" value="Unassembled WGS sequence"/>
</dbReference>
<organism evidence="4 5">
    <name type="scientific">Marivibrio halodurans</name>
    <dbReference type="NCBI Taxonomy" id="2039722"/>
    <lineage>
        <taxon>Bacteria</taxon>
        <taxon>Pseudomonadati</taxon>
        <taxon>Pseudomonadota</taxon>
        <taxon>Alphaproteobacteria</taxon>
        <taxon>Rhodospirillales</taxon>
        <taxon>Rhodospirillaceae</taxon>
        <taxon>Marivibrio</taxon>
    </lineage>
</organism>
<dbReference type="AlphaFoldDB" id="A0A8J7RX17"/>
<keyword evidence="4" id="KW-0282">Flagellum</keyword>
<dbReference type="InterPro" id="IPR009967">
    <property type="entry name" value="Flagellum_FlbT"/>
</dbReference>
<protein>
    <submittedName>
        <fullName evidence="4">Flagellar biosynthesis repressor FlbT</fullName>
    </submittedName>
</protein>
<evidence type="ECO:0000256" key="3">
    <source>
        <dbReference type="ARBA" id="ARBA00022884"/>
    </source>
</evidence>
<evidence type="ECO:0000256" key="1">
    <source>
        <dbReference type="ARBA" id="ARBA00022491"/>
    </source>
</evidence>
<keyword evidence="4" id="KW-0966">Cell projection</keyword>
<dbReference type="RefSeq" id="WP_210680646.1">
    <property type="nucleotide sequence ID" value="NZ_JAGMWN010000001.1"/>
</dbReference>
<dbReference type="GO" id="GO:0006402">
    <property type="term" value="P:mRNA catabolic process"/>
    <property type="evidence" value="ECO:0007669"/>
    <property type="project" value="InterPro"/>
</dbReference>
<keyword evidence="4" id="KW-0969">Cilium</keyword>
<dbReference type="GO" id="GO:1902209">
    <property type="term" value="P:negative regulation of bacterial-type flagellum assembly"/>
    <property type="evidence" value="ECO:0007669"/>
    <property type="project" value="InterPro"/>
</dbReference>
<reference evidence="4" key="1">
    <citation type="submission" date="2021-04" db="EMBL/GenBank/DDBJ databases">
        <authorList>
            <person name="Zhang D.-C."/>
        </authorList>
    </citation>
    <scope>NUCLEOTIDE SEQUENCE</scope>
    <source>
        <strain evidence="4">CGMCC 1.15697</strain>
    </source>
</reference>
<dbReference type="Pfam" id="PF07378">
    <property type="entry name" value="FlbT"/>
    <property type="match status" value="1"/>
</dbReference>
<keyword evidence="2" id="KW-1005">Bacterial flagellum biogenesis</keyword>
<comment type="caution">
    <text evidence="4">The sequence shown here is derived from an EMBL/GenBank/DDBJ whole genome shotgun (WGS) entry which is preliminary data.</text>
</comment>
<evidence type="ECO:0000313" key="4">
    <source>
        <dbReference type="EMBL" id="MBP5856100.1"/>
    </source>
</evidence>
<dbReference type="GO" id="GO:0048027">
    <property type="term" value="F:mRNA 5'-UTR binding"/>
    <property type="evidence" value="ECO:0007669"/>
    <property type="project" value="InterPro"/>
</dbReference>